<evidence type="ECO:0000256" key="1">
    <source>
        <dbReference type="ARBA" id="ARBA00010515"/>
    </source>
</evidence>
<dbReference type="Pfam" id="PF07859">
    <property type="entry name" value="Abhydrolase_3"/>
    <property type="match status" value="1"/>
</dbReference>
<dbReference type="RefSeq" id="WP_307267600.1">
    <property type="nucleotide sequence ID" value="NZ_JAUSVX010000001.1"/>
</dbReference>
<dbReference type="InterPro" id="IPR013094">
    <property type="entry name" value="AB_hydrolase_3"/>
</dbReference>
<dbReference type="InterPro" id="IPR029058">
    <property type="entry name" value="AB_hydrolase_fold"/>
</dbReference>
<proteinExistence type="inferred from homology"/>
<dbReference type="PANTHER" id="PTHR23025">
    <property type="entry name" value="TRIACYLGLYCEROL LIPASE"/>
    <property type="match status" value="1"/>
</dbReference>
<keyword evidence="6" id="KW-1185">Reference proteome</keyword>
<dbReference type="SUPFAM" id="SSF53474">
    <property type="entry name" value="alpha/beta-Hydrolases"/>
    <property type="match status" value="1"/>
</dbReference>
<dbReference type="PROSITE" id="PS01174">
    <property type="entry name" value="LIPASE_GDXG_SER"/>
    <property type="match status" value="1"/>
</dbReference>
<comment type="caution">
    <text evidence="5">The sequence shown here is derived from an EMBL/GenBank/DDBJ whole genome shotgun (WGS) entry which is preliminary data.</text>
</comment>
<evidence type="ECO:0000259" key="4">
    <source>
        <dbReference type="Pfam" id="PF07859"/>
    </source>
</evidence>
<feature type="domain" description="Alpha/beta hydrolase fold-3" evidence="4">
    <location>
        <begin position="87"/>
        <end position="287"/>
    </location>
</feature>
<dbReference type="GO" id="GO:0016787">
    <property type="term" value="F:hydrolase activity"/>
    <property type="evidence" value="ECO:0007669"/>
    <property type="project" value="UniProtKB-KW"/>
</dbReference>
<feature type="active site" evidence="3">
    <location>
        <position position="157"/>
    </location>
</feature>
<organism evidence="5 6">
    <name type="scientific">Labrys wisconsinensis</name>
    <dbReference type="NCBI Taxonomy" id="425677"/>
    <lineage>
        <taxon>Bacteria</taxon>
        <taxon>Pseudomonadati</taxon>
        <taxon>Pseudomonadota</taxon>
        <taxon>Alphaproteobacteria</taxon>
        <taxon>Hyphomicrobiales</taxon>
        <taxon>Xanthobacteraceae</taxon>
        <taxon>Labrys</taxon>
    </lineage>
</organism>
<dbReference type="Proteomes" id="UP001242480">
    <property type="component" value="Unassembled WGS sequence"/>
</dbReference>
<evidence type="ECO:0000313" key="5">
    <source>
        <dbReference type="EMBL" id="MDQ0467659.1"/>
    </source>
</evidence>
<reference evidence="5 6" key="1">
    <citation type="submission" date="2023-07" db="EMBL/GenBank/DDBJ databases">
        <title>Genomic Encyclopedia of Type Strains, Phase IV (KMG-IV): sequencing the most valuable type-strain genomes for metagenomic binning, comparative biology and taxonomic classification.</title>
        <authorList>
            <person name="Goeker M."/>
        </authorList>
    </citation>
    <scope>NUCLEOTIDE SEQUENCE [LARGE SCALE GENOMIC DNA]</scope>
    <source>
        <strain evidence="5 6">DSM 19619</strain>
    </source>
</reference>
<dbReference type="InterPro" id="IPR033140">
    <property type="entry name" value="Lipase_GDXG_put_SER_AS"/>
</dbReference>
<dbReference type="EC" id="3.1.1.-" evidence="5"/>
<dbReference type="PANTHER" id="PTHR23025:SF3">
    <property type="entry name" value="HORMONE-SENSITIVE LIPASE"/>
    <property type="match status" value="1"/>
</dbReference>
<dbReference type="InterPro" id="IPR002168">
    <property type="entry name" value="Lipase_GDXG_HIS_AS"/>
</dbReference>
<sequence>MTFPDNLSPELLALIARMDAEFGAVPDLTLLPATEGRARTAEVNRRWNRDMPDMAVAETHVPADAGLGSAATRLRVLTPAGAGAGTLLFVHGGGFAFCSPETHERCGRVLARAAGLPVWMPDYRLAPEHPFPAGLMDVIACLRAASEQGPLVVAGDSAGANLVLAAMLHEQVAGRPRPAGALLFYGVYDADFETASYRRFDAGPGLTRGKMRRYWDWYCADAGRRRDPLAAPLQAADAALAALPPLHLMAAGIDPLLSDTLALADRLQRLGRTETVEVVPGVTHGFLQMTLDLPAARGALATAGAAAAAMVRQP</sequence>
<keyword evidence="2 5" id="KW-0378">Hydrolase</keyword>
<dbReference type="Gene3D" id="3.40.50.1820">
    <property type="entry name" value="alpha/beta hydrolase"/>
    <property type="match status" value="1"/>
</dbReference>
<comment type="similarity">
    <text evidence="1">Belongs to the 'GDXG' lipolytic enzyme family.</text>
</comment>
<name>A0ABU0J079_9HYPH</name>
<gene>
    <name evidence="5" type="ORF">QO011_000654</name>
</gene>
<protein>
    <submittedName>
        <fullName evidence="5">Acetyl esterase</fullName>
        <ecNumber evidence="5">3.1.1.-</ecNumber>
    </submittedName>
</protein>
<evidence type="ECO:0000313" key="6">
    <source>
        <dbReference type="Proteomes" id="UP001242480"/>
    </source>
</evidence>
<accession>A0ABU0J079</accession>
<dbReference type="EMBL" id="JAUSVX010000001">
    <property type="protein sequence ID" value="MDQ0467659.1"/>
    <property type="molecule type" value="Genomic_DNA"/>
</dbReference>
<evidence type="ECO:0000256" key="2">
    <source>
        <dbReference type="ARBA" id="ARBA00022801"/>
    </source>
</evidence>
<dbReference type="PROSITE" id="PS01173">
    <property type="entry name" value="LIPASE_GDXG_HIS"/>
    <property type="match status" value="1"/>
</dbReference>
<evidence type="ECO:0000256" key="3">
    <source>
        <dbReference type="PROSITE-ProRule" id="PRU10038"/>
    </source>
</evidence>